<dbReference type="OrthoDB" id="2224505at2"/>
<dbReference type="KEGG" id="smb:smi_0381"/>
<name>D3H711_STRM6</name>
<reference evidence="1 2" key="1">
    <citation type="journal article" date="2010" name="PLoS ONE">
        <title>The genome of Streptococcus mitis B6--what is a commensal?</title>
        <authorList>
            <person name="Denapaite D."/>
            <person name="Brueckner R."/>
            <person name="Nuhn M."/>
            <person name="Reichmann P."/>
            <person name="Henrich B."/>
            <person name="Maurer P."/>
            <person name="Schaehle Y."/>
            <person name="Selbmann P."/>
            <person name="Zimmermann W."/>
            <person name="Wambutt R."/>
            <person name="Hakenbeck R."/>
        </authorList>
    </citation>
    <scope>NUCLEOTIDE SEQUENCE [LARGE SCALE GENOMIC DNA]</scope>
    <source>
        <strain evidence="1 2">B6</strain>
    </source>
</reference>
<dbReference type="EMBL" id="FN568063">
    <property type="protein sequence ID" value="CBJ21653.1"/>
    <property type="molecule type" value="Genomic_DNA"/>
</dbReference>
<dbReference type="STRING" id="365659.smi_0381"/>
<dbReference type="AlphaFoldDB" id="D3H711"/>
<dbReference type="eggNOG" id="ENOG503098J">
    <property type="taxonomic scope" value="Bacteria"/>
</dbReference>
<evidence type="ECO:0000313" key="2">
    <source>
        <dbReference type="Proteomes" id="UP000008563"/>
    </source>
</evidence>
<dbReference type="PATRIC" id="fig|365659.3.peg.379"/>
<protein>
    <submittedName>
        <fullName evidence="1">Uncharacterized protein</fullName>
    </submittedName>
</protein>
<accession>D3H711</accession>
<sequence>MGLIKTLAKIYGNYFLTVQGVKVMKTIKKDEHAVVGFGKLFIADKLMDTARWLIKPEDEK</sequence>
<proteinExistence type="predicted"/>
<organism evidence="1 2">
    <name type="scientific">Streptococcus mitis (strain B6)</name>
    <dbReference type="NCBI Taxonomy" id="365659"/>
    <lineage>
        <taxon>Bacteria</taxon>
        <taxon>Bacillati</taxon>
        <taxon>Bacillota</taxon>
        <taxon>Bacilli</taxon>
        <taxon>Lactobacillales</taxon>
        <taxon>Streptococcaceae</taxon>
        <taxon>Streptococcus</taxon>
        <taxon>Streptococcus mitis group</taxon>
    </lineage>
</organism>
<gene>
    <name evidence="1" type="ordered locus">smi_0381</name>
</gene>
<dbReference type="RefSeq" id="WP_000522941.1">
    <property type="nucleotide sequence ID" value="NC_013853.1"/>
</dbReference>
<evidence type="ECO:0000313" key="1">
    <source>
        <dbReference type="EMBL" id="CBJ21653.1"/>
    </source>
</evidence>
<dbReference type="HOGENOM" id="CLU_2939889_0_0_9"/>
<dbReference type="Proteomes" id="UP000008563">
    <property type="component" value="Chromosome"/>
</dbReference>